<comment type="similarity">
    <text evidence="1">Belongs to the HSBP1 family.</text>
</comment>
<dbReference type="GO" id="GO:0005829">
    <property type="term" value="C:cytosol"/>
    <property type="evidence" value="ECO:0007669"/>
    <property type="project" value="TreeGrafter"/>
</dbReference>
<name>T2MI40_HYDVU</name>
<dbReference type="RefSeq" id="XP_065675403.1">
    <property type="nucleotide sequence ID" value="XM_065819331.1"/>
</dbReference>
<dbReference type="GO" id="GO:0070370">
    <property type="term" value="P:cellular heat acclimation"/>
    <property type="evidence" value="ECO:0007669"/>
    <property type="project" value="TreeGrafter"/>
</dbReference>
<dbReference type="GO" id="GO:0005634">
    <property type="term" value="C:nucleus"/>
    <property type="evidence" value="ECO:0007669"/>
    <property type="project" value="TreeGrafter"/>
</dbReference>
<keyword evidence="2" id="KW-0175">Coiled coil</keyword>
<feature type="coiled-coil region" evidence="2">
    <location>
        <begin position="46"/>
        <end position="73"/>
    </location>
</feature>
<dbReference type="FunFam" id="1.20.5.430:FF:000003">
    <property type="entry name" value="Heat shock factor binding protein"/>
    <property type="match status" value="1"/>
</dbReference>
<protein>
    <submittedName>
        <fullName evidence="4 6">Heat shock factor-binding protein 1</fullName>
    </submittedName>
</protein>
<evidence type="ECO:0000256" key="3">
    <source>
        <dbReference type="SAM" id="MobiDB-lite"/>
    </source>
</evidence>
<sequence>MEPQSPVTLNKPAPLSPSGETKNVQDLTIFVENLLGTLQEKFQTMSDGILSRMDEMGNRIDELEKNIGELMQQAGIEDNPIDK</sequence>
<dbReference type="KEGG" id="hmg:101240513"/>
<dbReference type="Proteomes" id="UP001652625">
    <property type="component" value="Chromosome 15"/>
</dbReference>
<evidence type="ECO:0000256" key="1">
    <source>
        <dbReference type="ARBA" id="ARBA00006349"/>
    </source>
</evidence>
<feature type="region of interest" description="Disordered" evidence="3">
    <location>
        <begin position="1"/>
        <end position="22"/>
    </location>
</feature>
<dbReference type="Gene3D" id="1.20.5.430">
    <property type="match status" value="1"/>
</dbReference>
<dbReference type="InterPro" id="IPR009643">
    <property type="entry name" value="HS1-bd"/>
</dbReference>
<gene>
    <name evidence="4" type="primary">HSBP1</name>
    <name evidence="6" type="synonym">LOC136091621</name>
</gene>
<evidence type="ECO:0000256" key="2">
    <source>
        <dbReference type="SAM" id="Coils"/>
    </source>
</evidence>
<reference evidence="6" key="2">
    <citation type="submission" date="2025-05" db="UniProtKB">
        <authorList>
            <consortium name="RefSeq"/>
        </authorList>
    </citation>
    <scope>IDENTIFICATION</scope>
</reference>
<dbReference type="GO" id="GO:0003714">
    <property type="term" value="F:transcription corepressor activity"/>
    <property type="evidence" value="ECO:0007669"/>
    <property type="project" value="InterPro"/>
</dbReference>
<dbReference type="PANTHER" id="PTHR19424">
    <property type="entry name" value="HEAT SHOCK FACTOR BINDING PROTEIN 1"/>
    <property type="match status" value="1"/>
</dbReference>
<dbReference type="GeneID" id="101240513"/>
<keyword evidence="5" id="KW-1185">Reference proteome</keyword>
<dbReference type="Pfam" id="PF06825">
    <property type="entry name" value="HSBP1"/>
    <property type="match status" value="1"/>
</dbReference>
<evidence type="ECO:0000313" key="4">
    <source>
        <dbReference type="EMBL" id="CDG71779.1"/>
    </source>
</evidence>
<dbReference type="OMA" id="MERANMD"/>
<dbReference type="EMBL" id="HAAD01005547">
    <property type="protein sequence ID" value="CDG71779.1"/>
    <property type="molecule type" value="mRNA"/>
</dbReference>
<dbReference type="PANTHER" id="PTHR19424:SF0">
    <property type="entry name" value="HEAT SHOCK FACTOR BINDING PROTEIN 1"/>
    <property type="match status" value="1"/>
</dbReference>
<dbReference type="AlphaFoldDB" id="T2MI40"/>
<proteinExistence type="evidence at transcript level"/>
<reference evidence="4" key="1">
    <citation type="journal article" date="2013" name="Genome Biol. Evol.">
        <title>Punctuated emergences of genetic and phenotypic innovations in eumetazoan, bilaterian, euteleostome, and hominidae ancestors.</title>
        <authorList>
            <person name="Wenger Y."/>
            <person name="Galliot B."/>
        </authorList>
    </citation>
    <scope>NUCLEOTIDE SEQUENCE</scope>
    <source>
        <tissue evidence="4">Whole animals</tissue>
    </source>
</reference>
<organism evidence="4">
    <name type="scientific">Hydra vulgaris</name>
    <name type="common">Hydra</name>
    <name type="synonym">Hydra attenuata</name>
    <dbReference type="NCBI Taxonomy" id="6087"/>
    <lineage>
        <taxon>Eukaryota</taxon>
        <taxon>Metazoa</taxon>
        <taxon>Cnidaria</taxon>
        <taxon>Hydrozoa</taxon>
        <taxon>Hydroidolina</taxon>
        <taxon>Anthoathecata</taxon>
        <taxon>Aplanulata</taxon>
        <taxon>Hydridae</taxon>
        <taxon>Hydra</taxon>
    </lineage>
</organism>
<evidence type="ECO:0000313" key="5">
    <source>
        <dbReference type="Proteomes" id="UP001652625"/>
    </source>
</evidence>
<dbReference type="OrthoDB" id="4159489at2759"/>
<evidence type="ECO:0000313" key="6">
    <source>
        <dbReference type="RefSeq" id="XP_065675403.1"/>
    </source>
</evidence>
<keyword evidence="4" id="KW-0346">Stress response</keyword>
<accession>T2MI40</accession>